<dbReference type="KEGG" id="scl:sce3354"/>
<dbReference type="RefSeq" id="WP_012235985.1">
    <property type="nucleotide sequence ID" value="NC_010162.1"/>
</dbReference>
<keyword evidence="2 4" id="KW-0560">Oxidoreductase</keyword>
<dbReference type="HOGENOM" id="CLU_010194_1_3_7"/>
<dbReference type="GO" id="GO:0004316">
    <property type="term" value="F:3-oxoacyl-[acyl-carrier-protein] reductase (NADPH) activity"/>
    <property type="evidence" value="ECO:0007669"/>
    <property type="project" value="UniProtKB-EC"/>
</dbReference>
<sequence>MSDARTVLVTGASRGLGRAIAVAFGACGDFVYVGYSARADEAEQTLRLVRAAGGEGAILGADARDRAAVDAAVDRIASERGGLDVLVNNAGLACDEPFAMMEQRSWDDVLAVNLDGVFHFCRAAVRPMLARKRGAIVNVASVAGLRASAGQANYAASKGGVLALTATLGAELAPKGIRVNAVVPGMIATGMAARLDRRVADQVRGEIPLKRFGTPEEVARVVLFLASDGAAYVIGQALVVDGGLSL</sequence>
<dbReference type="STRING" id="448385.sce3354"/>
<dbReference type="GO" id="GO:0032787">
    <property type="term" value="P:monocarboxylic acid metabolic process"/>
    <property type="evidence" value="ECO:0007669"/>
    <property type="project" value="UniProtKB-ARBA"/>
</dbReference>
<dbReference type="PROSITE" id="PS00061">
    <property type="entry name" value="ADH_SHORT"/>
    <property type="match status" value="1"/>
</dbReference>
<dbReference type="AlphaFoldDB" id="A9GN11"/>
<evidence type="ECO:0000313" key="5">
    <source>
        <dbReference type="Proteomes" id="UP000002139"/>
    </source>
</evidence>
<dbReference type="Gene3D" id="3.40.50.720">
    <property type="entry name" value="NAD(P)-binding Rossmann-like Domain"/>
    <property type="match status" value="1"/>
</dbReference>
<dbReference type="BioCyc" id="SCEL448385:SCE_RS17180-MONOMER"/>
<dbReference type="SMART" id="SM00822">
    <property type="entry name" value="PKS_KR"/>
    <property type="match status" value="1"/>
</dbReference>
<evidence type="ECO:0000256" key="2">
    <source>
        <dbReference type="ARBA" id="ARBA00023002"/>
    </source>
</evidence>
<dbReference type="InterPro" id="IPR050259">
    <property type="entry name" value="SDR"/>
</dbReference>
<dbReference type="Proteomes" id="UP000002139">
    <property type="component" value="Chromosome"/>
</dbReference>
<dbReference type="NCBIfam" id="NF005559">
    <property type="entry name" value="PRK07231.1"/>
    <property type="match status" value="1"/>
</dbReference>
<dbReference type="EC" id="1.1.1.100" evidence="4"/>
<dbReference type="eggNOG" id="COG1028">
    <property type="taxonomic scope" value="Bacteria"/>
</dbReference>
<evidence type="ECO:0000313" key="4">
    <source>
        <dbReference type="EMBL" id="CAN93513.1"/>
    </source>
</evidence>
<dbReference type="EMBL" id="AM746676">
    <property type="protein sequence ID" value="CAN93513.1"/>
    <property type="molecule type" value="Genomic_DNA"/>
</dbReference>
<dbReference type="PANTHER" id="PTHR42879:SF2">
    <property type="entry name" value="3-OXOACYL-[ACYL-CARRIER-PROTEIN] REDUCTASE FABG"/>
    <property type="match status" value="1"/>
</dbReference>
<dbReference type="InterPro" id="IPR057326">
    <property type="entry name" value="KR_dom"/>
</dbReference>
<dbReference type="Pfam" id="PF13561">
    <property type="entry name" value="adh_short_C2"/>
    <property type="match status" value="1"/>
</dbReference>
<dbReference type="OrthoDB" id="9804774at2"/>
<dbReference type="SUPFAM" id="SSF51735">
    <property type="entry name" value="NAD(P)-binding Rossmann-fold domains"/>
    <property type="match status" value="1"/>
</dbReference>
<dbReference type="PRINTS" id="PR00081">
    <property type="entry name" value="GDHRDH"/>
</dbReference>
<reference evidence="4 5" key="1">
    <citation type="journal article" date="2007" name="Nat. Biotechnol.">
        <title>Complete genome sequence of the myxobacterium Sorangium cellulosum.</title>
        <authorList>
            <person name="Schneiker S."/>
            <person name="Perlova O."/>
            <person name="Kaiser O."/>
            <person name="Gerth K."/>
            <person name="Alici A."/>
            <person name="Altmeyer M.O."/>
            <person name="Bartels D."/>
            <person name="Bekel T."/>
            <person name="Beyer S."/>
            <person name="Bode E."/>
            <person name="Bode H.B."/>
            <person name="Bolten C.J."/>
            <person name="Choudhuri J.V."/>
            <person name="Doss S."/>
            <person name="Elnakady Y.A."/>
            <person name="Frank B."/>
            <person name="Gaigalat L."/>
            <person name="Goesmann A."/>
            <person name="Groeger C."/>
            <person name="Gross F."/>
            <person name="Jelsbak L."/>
            <person name="Jelsbak L."/>
            <person name="Kalinowski J."/>
            <person name="Kegler C."/>
            <person name="Knauber T."/>
            <person name="Konietzny S."/>
            <person name="Kopp M."/>
            <person name="Krause L."/>
            <person name="Krug D."/>
            <person name="Linke B."/>
            <person name="Mahmud T."/>
            <person name="Martinez-Arias R."/>
            <person name="McHardy A.C."/>
            <person name="Merai M."/>
            <person name="Meyer F."/>
            <person name="Mormann S."/>
            <person name="Munoz-Dorado J."/>
            <person name="Perez J."/>
            <person name="Pradella S."/>
            <person name="Rachid S."/>
            <person name="Raddatz G."/>
            <person name="Rosenau F."/>
            <person name="Rueckert C."/>
            <person name="Sasse F."/>
            <person name="Scharfe M."/>
            <person name="Schuster S.C."/>
            <person name="Suen G."/>
            <person name="Treuner-Lange A."/>
            <person name="Velicer G.J."/>
            <person name="Vorholter F.-J."/>
            <person name="Weissman K.J."/>
            <person name="Welch R.D."/>
            <person name="Wenzel S.C."/>
            <person name="Whitworth D.E."/>
            <person name="Wilhelm S."/>
            <person name="Wittmann C."/>
            <person name="Bloecker H."/>
            <person name="Puehler A."/>
            <person name="Mueller R."/>
        </authorList>
    </citation>
    <scope>NUCLEOTIDE SEQUENCE [LARGE SCALE GENOMIC DNA]</scope>
    <source>
        <strain evidence="5">So ce56</strain>
    </source>
</reference>
<dbReference type="NCBIfam" id="NF009466">
    <property type="entry name" value="PRK12826.1-2"/>
    <property type="match status" value="1"/>
</dbReference>
<comment type="similarity">
    <text evidence="1">Belongs to the short-chain dehydrogenases/reductases (SDR) family.</text>
</comment>
<evidence type="ECO:0000256" key="1">
    <source>
        <dbReference type="ARBA" id="ARBA00006484"/>
    </source>
</evidence>
<gene>
    <name evidence="4" type="primary">fabG7</name>
    <name evidence="4" type="ordered locus">sce3354</name>
</gene>
<feature type="domain" description="Ketoreductase" evidence="3">
    <location>
        <begin position="5"/>
        <end position="185"/>
    </location>
</feature>
<dbReference type="InterPro" id="IPR002347">
    <property type="entry name" value="SDR_fam"/>
</dbReference>
<name>A9GN11_SORC5</name>
<dbReference type="PANTHER" id="PTHR42879">
    <property type="entry name" value="3-OXOACYL-(ACYL-CARRIER-PROTEIN) REDUCTASE"/>
    <property type="match status" value="1"/>
</dbReference>
<dbReference type="InterPro" id="IPR036291">
    <property type="entry name" value="NAD(P)-bd_dom_sf"/>
</dbReference>
<organism evidence="4 5">
    <name type="scientific">Sorangium cellulosum (strain So ce56)</name>
    <name type="common">Polyangium cellulosum (strain So ce56)</name>
    <dbReference type="NCBI Taxonomy" id="448385"/>
    <lineage>
        <taxon>Bacteria</taxon>
        <taxon>Pseudomonadati</taxon>
        <taxon>Myxococcota</taxon>
        <taxon>Polyangia</taxon>
        <taxon>Polyangiales</taxon>
        <taxon>Polyangiaceae</taxon>
        <taxon>Sorangium</taxon>
    </lineage>
</organism>
<proteinExistence type="inferred from homology"/>
<accession>A9GN11</accession>
<dbReference type="PRINTS" id="PR00080">
    <property type="entry name" value="SDRFAMILY"/>
</dbReference>
<protein>
    <submittedName>
        <fullName evidence="4">3-oxoacyl-[acyl-carrier protein] reductase</fullName>
        <ecNumber evidence="4">1.1.1.100</ecNumber>
    </submittedName>
</protein>
<keyword evidence="5" id="KW-1185">Reference proteome</keyword>
<evidence type="ECO:0000259" key="3">
    <source>
        <dbReference type="SMART" id="SM00822"/>
    </source>
</evidence>
<dbReference type="FunFam" id="3.40.50.720:FF:000173">
    <property type="entry name" value="3-oxoacyl-[acyl-carrier protein] reductase"/>
    <property type="match status" value="1"/>
</dbReference>
<dbReference type="InterPro" id="IPR020904">
    <property type="entry name" value="Sc_DH/Rdtase_CS"/>
</dbReference>